<dbReference type="PANTHER" id="PTHR30069:SF29">
    <property type="entry name" value="HEMOGLOBIN AND HEMOGLOBIN-HAPTOGLOBIN-BINDING PROTEIN 1-RELATED"/>
    <property type="match status" value="1"/>
</dbReference>
<dbReference type="NCBIfam" id="TIGR04056">
    <property type="entry name" value="OMP_RagA_SusC"/>
    <property type="match status" value="1"/>
</dbReference>
<feature type="domain" description="TonB-dependent receptor plug" evidence="14">
    <location>
        <begin position="113"/>
        <end position="232"/>
    </location>
</feature>
<name>A0AAV5AU43_9FLAO</name>
<organism evidence="15 17">
    <name type="scientific">Capnocytophaga catalasegens</name>
    <dbReference type="NCBI Taxonomy" id="1004260"/>
    <lineage>
        <taxon>Bacteria</taxon>
        <taxon>Pseudomonadati</taxon>
        <taxon>Bacteroidota</taxon>
        <taxon>Flavobacteriia</taxon>
        <taxon>Flavobacteriales</taxon>
        <taxon>Flavobacteriaceae</taxon>
        <taxon>Capnocytophaga</taxon>
    </lineage>
</organism>
<evidence type="ECO:0000256" key="10">
    <source>
        <dbReference type="PROSITE-ProRule" id="PRU01360"/>
    </source>
</evidence>
<dbReference type="NCBIfam" id="TIGR04057">
    <property type="entry name" value="SusC_RagA_signa"/>
    <property type="match status" value="1"/>
</dbReference>
<dbReference type="Pfam" id="PF13715">
    <property type="entry name" value="CarbopepD_reg_2"/>
    <property type="match status" value="1"/>
</dbReference>
<dbReference type="AlphaFoldDB" id="A0AAV5AU43"/>
<dbReference type="SUPFAM" id="SSF56935">
    <property type="entry name" value="Porins"/>
    <property type="match status" value="1"/>
</dbReference>
<evidence type="ECO:0000259" key="14">
    <source>
        <dbReference type="Pfam" id="PF07715"/>
    </source>
</evidence>
<dbReference type="Proteomes" id="UP001208692">
    <property type="component" value="Unassembled WGS sequence"/>
</dbReference>
<evidence type="ECO:0000256" key="4">
    <source>
        <dbReference type="ARBA" id="ARBA00022692"/>
    </source>
</evidence>
<evidence type="ECO:0000256" key="9">
    <source>
        <dbReference type="ARBA" id="ARBA00023237"/>
    </source>
</evidence>
<evidence type="ECO:0000256" key="3">
    <source>
        <dbReference type="ARBA" id="ARBA00022452"/>
    </source>
</evidence>
<dbReference type="PANTHER" id="PTHR30069">
    <property type="entry name" value="TONB-DEPENDENT OUTER MEMBRANE RECEPTOR"/>
    <property type="match status" value="1"/>
</dbReference>
<dbReference type="PROSITE" id="PS52016">
    <property type="entry name" value="TONB_DEPENDENT_REC_3"/>
    <property type="match status" value="1"/>
</dbReference>
<keyword evidence="6 11" id="KW-0798">TonB box</keyword>
<gene>
    <name evidence="15" type="ORF">RCZ15_07750</name>
    <name evidence="16" type="ORF">RCZ16_12820</name>
</gene>
<evidence type="ECO:0000256" key="6">
    <source>
        <dbReference type="ARBA" id="ARBA00023077"/>
    </source>
</evidence>
<dbReference type="Gene3D" id="2.170.130.10">
    <property type="entry name" value="TonB-dependent receptor, plug domain"/>
    <property type="match status" value="1"/>
</dbReference>
<evidence type="ECO:0000256" key="11">
    <source>
        <dbReference type="RuleBase" id="RU003357"/>
    </source>
</evidence>
<dbReference type="EMBL" id="BQKB01000023">
    <property type="protein sequence ID" value="GJM52965.1"/>
    <property type="molecule type" value="Genomic_DNA"/>
</dbReference>
<comment type="subcellular location">
    <subcellularLocation>
        <location evidence="1 10">Cell outer membrane</location>
        <topology evidence="1 10">Multi-pass membrane protein</topology>
    </subcellularLocation>
</comment>
<evidence type="ECO:0000256" key="5">
    <source>
        <dbReference type="ARBA" id="ARBA00022729"/>
    </source>
</evidence>
<evidence type="ECO:0000256" key="2">
    <source>
        <dbReference type="ARBA" id="ARBA00022448"/>
    </source>
</evidence>
<dbReference type="GO" id="GO:0009279">
    <property type="term" value="C:cell outer membrane"/>
    <property type="evidence" value="ECO:0007669"/>
    <property type="project" value="UniProtKB-SubCell"/>
</dbReference>
<evidence type="ECO:0000259" key="13">
    <source>
        <dbReference type="Pfam" id="PF00593"/>
    </source>
</evidence>
<comment type="caution">
    <text evidence="15">The sequence shown here is derived from an EMBL/GenBank/DDBJ whole genome shotgun (WGS) entry which is preliminary data.</text>
</comment>
<evidence type="ECO:0000313" key="16">
    <source>
        <dbReference type="EMBL" id="GJM52965.1"/>
    </source>
</evidence>
<dbReference type="Gene3D" id="2.40.170.20">
    <property type="entry name" value="TonB-dependent receptor, beta-barrel domain"/>
    <property type="match status" value="1"/>
</dbReference>
<evidence type="ECO:0000256" key="12">
    <source>
        <dbReference type="SAM" id="SignalP"/>
    </source>
</evidence>
<dbReference type="Pfam" id="PF07715">
    <property type="entry name" value="Plug"/>
    <property type="match status" value="1"/>
</dbReference>
<dbReference type="GO" id="GO:0015344">
    <property type="term" value="F:siderophore uptake transmembrane transporter activity"/>
    <property type="evidence" value="ECO:0007669"/>
    <property type="project" value="TreeGrafter"/>
</dbReference>
<reference evidence="15 18" key="1">
    <citation type="submission" date="2021-11" db="EMBL/GenBank/DDBJ databases">
        <title>Draft genome sequence of Capnocytophaga sp. strain KC07075 isolated from cat oral cavity.</title>
        <authorList>
            <person name="Suzuki M."/>
            <person name="Imaoka K."/>
            <person name="Kimura M."/>
            <person name="Morikawa S."/>
            <person name="Maeda K."/>
        </authorList>
    </citation>
    <scope>NUCLEOTIDE SEQUENCE</scope>
    <source>
        <strain evidence="15">KC07075</strain>
        <strain evidence="16 18">KC07079</strain>
    </source>
</reference>
<dbReference type="InterPro" id="IPR023997">
    <property type="entry name" value="TonB-dep_OMP_SusC/RagA_CS"/>
</dbReference>
<feature type="domain" description="TonB-dependent receptor-like beta-barrel" evidence="13">
    <location>
        <begin position="434"/>
        <end position="967"/>
    </location>
</feature>
<evidence type="ECO:0000256" key="1">
    <source>
        <dbReference type="ARBA" id="ARBA00004571"/>
    </source>
</evidence>
<evidence type="ECO:0000256" key="7">
    <source>
        <dbReference type="ARBA" id="ARBA00023136"/>
    </source>
</evidence>
<evidence type="ECO:0000313" key="15">
    <source>
        <dbReference type="EMBL" id="GJM49800.1"/>
    </source>
</evidence>
<evidence type="ECO:0000256" key="8">
    <source>
        <dbReference type="ARBA" id="ARBA00023170"/>
    </source>
</evidence>
<accession>A0AAV5AU43</accession>
<dbReference type="InterPro" id="IPR039426">
    <property type="entry name" value="TonB-dep_rcpt-like"/>
</dbReference>
<dbReference type="GO" id="GO:0044718">
    <property type="term" value="P:siderophore transmembrane transport"/>
    <property type="evidence" value="ECO:0007669"/>
    <property type="project" value="TreeGrafter"/>
</dbReference>
<dbReference type="InterPro" id="IPR012910">
    <property type="entry name" value="Plug_dom"/>
</dbReference>
<dbReference type="Pfam" id="PF00593">
    <property type="entry name" value="TonB_dep_Rec_b-barrel"/>
    <property type="match status" value="1"/>
</dbReference>
<sequence>MKPKYLLTLLLVFSIFCAWAQQVSISGQVFDDNKEPLAGATIIVQGTTHGVTSDFDGKFTINLLPSQKIEVSFLGYKNQVLSVGNKRQFQIVLEPELLEMEEVVIVGYGTQRKSDISTAVSSVKVGELTQSGSTQTLQALQGKISGVQITSNDGSISSGVTFKIRGVNSITGGTQPLFVIDGVPMPSQRITNSDTEIVNNPLLGLNPNDIESMEVLKDAAAAIYGASGSNGVILITTKQGRSLSKPKFSFTHSSGIDMMPQIPLKVLSPEEYAYKMRRYGTYGNQNSIDFWQNIIDQKGWNDPSVHNWLDDVTQIGTKREFNGSITGGTAHTRYMLSAGYLNNKGLIKRSAFDRFTTRLNLSQEVNSKMNLGINLAYSASKDQNPVTHWSQESVVLSSLYRSPFVFYPGFSTLMNTSNANRMSPLVYIDQLDINRNYNELNGNIYIDYKILKDLIFTTGASYRRHTIGETQVWGPDTWIGLSEKGRMEITNTQENSWVYEARLQYNKSIKKHYFSLMGAFEASQYQMDNTYSKATGYEYTRNGIWDIGQGLVTYAPIYTYDGNQTASLISRGTYSYDNKYVLNASLRMDGSSKFGKNNKYAYFPAVSLAWRVSQEEFIKNIDFISNLRLRTSFGMTGNNQIPSYQSLSQLAVNKAIMNGTSIHLGRYPANVANDDLKWESQKQYNVGFDFSLLDNRFSLTTDFYYKRIDDMLLQVNIPSTSGYVTAWKNAGSMENKGLDLTFTANWLRGSKFNWTTDFNISFYKNKILSLEQGQYQQFYSRGINSKVTNDVLLQVGLPVGIYYGYISDGTYNTDTEVLNGYPGPNLKLGQLKVVDINKDGIIDTNDRTPIADVNPTHTGSIGNTFSYKGIELYAFFRWSYGNDVVNGNAYYLNKTTSTDNILKRVYDNVWSQDNPTNNYPLTGSGTWDEGVFRSDLVEDGSFLRLQTLSLSYNLPQDYINSLGISNLKLSVIGSNLWLWTRYSGFDPEANTGYGTVTRLAPGLDMSPYPRPRSITFSIELGF</sequence>
<evidence type="ECO:0000313" key="17">
    <source>
        <dbReference type="Proteomes" id="UP001207736"/>
    </source>
</evidence>
<dbReference type="InterPro" id="IPR023996">
    <property type="entry name" value="TonB-dep_OMP_SusC/RagA"/>
</dbReference>
<dbReference type="InterPro" id="IPR037066">
    <property type="entry name" value="Plug_dom_sf"/>
</dbReference>
<keyword evidence="4 10" id="KW-0812">Transmembrane</keyword>
<comment type="similarity">
    <text evidence="10 11">Belongs to the TonB-dependent receptor family.</text>
</comment>
<dbReference type="RefSeq" id="WP_264846805.1">
    <property type="nucleotide sequence ID" value="NZ_BPMA01000031.1"/>
</dbReference>
<keyword evidence="18" id="KW-1185">Reference proteome</keyword>
<dbReference type="InterPro" id="IPR000531">
    <property type="entry name" value="Beta-barrel_TonB"/>
</dbReference>
<evidence type="ECO:0000313" key="18">
    <source>
        <dbReference type="Proteomes" id="UP001208692"/>
    </source>
</evidence>
<dbReference type="EMBL" id="BQKA01000013">
    <property type="protein sequence ID" value="GJM49800.1"/>
    <property type="molecule type" value="Genomic_DNA"/>
</dbReference>
<keyword evidence="2 10" id="KW-0813">Transport</keyword>
<keyword evidence="9 10" id="KW-0998">Cell outer membrane</keyword>
<protein>
    <submittedName>
        <fullName evidence="15">SusC/RagA family TonB-linked outer membrane protein</fullName>
    </submittedName>
</protein>
<keyword evidence="3 10" id="KW-1134">Transmembrane beta strand</keyword>
<dbReference type="SUPFAM" id="SSF49464">
    <property type="entry name" value="Carboxypeptidase regulatory domain-like"/>
    <property type="match status" value="1"/>
</dbReference>
<feature type="signal peptide" evidence="12">
    <location>
        <begin position="1"/>
        <end position="20"/>
    </location>
</feature>
<dbReference type="Gene3D" id="2.60.40.1120">
    <property type="entry name" value="Carboxypeptidase-like, regulatory domain"/>
    <property type="match status" value="1"/>
</dbReference>
<keyword evidence="5 12" id="KW-0732">Signal</keyword>
<feature type="chain" id="PRO_5043394354" evidence="12">
    <location>
        <begin position="21"/>
        <end position="1022"/>
    </location>
</feature>
<keyword evidence="8" id="KW-0675">Receptor</keyword>
<dbReference type="Proteomes" id="UP001207736">
    <property type="component" value="Unassembled WGS sequence"/>
</dbReference>
<dbReference type="InterPro" id="IPR036942">
    <property type="entry name" value="Beta-barrel_TonB_sf"/>
</dbReference>
<dbReference type="InterPro" id="IPR008969">
    <property type="entry name" value="CarboxyPept-like_regulatory"/>
</dbReference>
<keyword evidence="7 10" id="KW-0472">Membrane</keyword>
<proteinExistence type="inferred from homology"/>